<dbReference type="Proteomes" id="UP000283269">
    <property type="component" value="Unassembled WGS sequence"/>
</dbReference>
<gene>
    <name evidence="2" type="ORF">CVT25_005192</name>
</gene>
<name>A0A409W407_PSICY</name>
<evidence type="ECO:0000313" key="3">
    <source>
        <dbReference type="Proteomes" id="UP000283269"/>
    </source>
</evidence>
<evidence type="ECO:0000256" key="1">
    <source>
        <dbReference type="SAM" id="MobiDB-lite"/>
    </source>
</evidence>
<sequence>MLPIPLHVFTSPSLSLPSLPSTLLPPVRAQPDLPKCAPFPPDTDSDDDPTSETAVPPMTYSALYLSPSFPMLQTPNSIPFDAMRSGTARHGRVGRPLLRDDAILFRIDVARYE</sequence>
<protein>
    <submittedName>
        <fullName evidence="2">Uncharacterized protein</fullName>
    </submittedName>
</protein>
<organism evidence="2 3">
    <name type="scientific">Psilocybe cyanescens</name>
    <dbReference type="NCBI Taxonomy" id="93625"/>
    <lineage>
        <taxon>Eukaryota</taxon>
        <taxon>Fungi</taxon>
        <taxon>Dikarya</taxon>
        <taxon>Basidiomycota</taxon>
        <taxon>Agaricomycotina</taxon>
        <taxon>Agaricomycetes</taxon>
        <taxon>Agaricomycetidae</taxon>
        <taxon>Agaricales</taxon>
        <taxon>Agaricineae</taxon>
        <taxon>Strophariaceae</taxon>
        <taxon>Psilocybe</taxon>
    </lineage>
</organism>
<feature type="region of interest" description="Disordered" evidence="1">
    <location>
        <begin position="25"/>
        <end position="55"/>
    </location>
</feature>
<dbReference type="AlphaFoldDB" id="A0A409W407"/>
<keyword evidence="3" id="KW-1185">Reference proteome</keyword>
<comment type="caution">
    <text evidence="2">The sequence shown here is derived from an EMBL/GenBank/DDBJ whole genome shotgun (WGS) entry which is preliminary data.</text>
</comment>
<dbReference type="InParanoid" id="A0A409W407"/>
<evidence type="ECO:0000313" key="2">
    <source>
        <dbReference type="EMBL" id="PPQ73259.1"/>
    </source>
</evidence>
<proteinExistence type="predicted"/>
<accession>A0A409W407</accession>
<dbReference type="EMBL" id="NHYD01003771">
    <property type="protein sequence ID" value="PPQ73259.1"/>
    <property type="molecule type" value="Genomic_DNA"/>
</dbReference>
<reference evidence="2 3" key="1">
    <citation type="journal article" date="2018" name="Evol. Lett.">
        <title>Horizontal gene cluster transfer increased hallucinogenic mushroom diversity.</title>
        <authorList>
            <person name="Reynolds H.T."/>
            <person name="Vijayakumar V."/>
            <person name="Gluck-Thaler E."/>
            <person name="Korotkin H.B."/>
            <person name="Matheny P.B."/>
            <person name="Slot J.C."/>
        </authorList>
    </citation>
    <scope>NUCLEOTIDE SEQUENCE [LARGE SCALE GENOMIC DNA]</scope>
    <source>
        <strain evidence="2 3">2631</strain>
    </source>
</reference>